<dbReference type="PANTHER" id="PTHR43101:SF1">
    <property type="entry name" value="BETA-FRUCTOSIDASE"/>
    <property type="match status" value="1"/>
</dbReference>
<dbReference type="InterPro" id="IPR051214">
    <property type="entry name" value="GH32_Enzymes"/>
</dbReference>
<dbReference type="PANTHER" id="PTHR43101">
    <property type="entry name" value="BETA-FRUCTOSIDASE"/>
    <property type="match status" value="1"/>
</dbReference>
<evidence type="ECO:0000313" key="10">
    <source>
        <dbReference type="Proteomes" id="UP000622797"/>
    </source>
</evidence>
<dbReference type="SMART" id="SM00640">
    <property type="entry name" value="Glyco_32"/>
    <property type="match status" value="1"/>
</dbReference>
<dbReference type="EMBL" id="JABEXW010000494">
    <property type="protein sequence ID" value="KAF4963123.1"/>
    <property type="molecule type" value="Genomic_DNA"/>
</dbReference>
<dbReference type="Pfam" id="PF08244">
    <property type="entry name" value="Glyco_hydro_32C"/>
    <property type="match status" value="1"/>
</dbReference>
<feature type="domain" description="Glycosyl hydrolase family 32 N-terminal" evidence="7">
    <location>
        <begin position="220"/>
        <end position="511"/>
    </location>
</feature>
<dbReference type="Proteomes" id="UP000622797">
    <property type="component" value="Unassembled WGS sequence"/>
</dbReference>
<dbReference type="GO" id="GO:0004564">
    <property type="term" value="F:beta-fructofuranosidase activity"/>
    <property type="evidence" value="ECO:0007669"/>
    <property type="project" value="UniProtKB-EC"/>
</dbReference>
<dbReference type="InterPro" id="IPR013148">
    <property type="entry name" value="Glyco_hydro_32_N"/>
</dbReference>
<dbReference type="InterPro" id="IPR013189">
    <property type="entry name" value="Glyco_hydro_32_C"/>
</dbReference>
<evidence type="ECO:0000256" key="2">
    <source>
        <dbReference type="ARBA" id="ARBA00012758"/>
    </source>
</evidence>
<sequence length="676" mass="73448">MLYSVLVPLAASLAAAASLPNTKNCHAASYPGPENPSFETGNLKGWKVVNGTAFGKDSISSDVSYWDGPFGQDGGNFLLGFKQAGETAVGQLKSSSFRASSVLSFLIGGGYDPENLYVALVRESDGKILLKQTATNDEALIRIIWDTSKWQGQKVHILVHDSSKSESWGHINIDDIRVGCSALGDGKGLTFNVFGQAKQAPHGSSACKSYAADPVRPQFHYTPYQGWINDPAGLAEFHGTHHLFSQYNPEAPLWGPMHWAHAKSTDAVHWREQPVALFPAKVANSSDDSGRFTGSAVVDKKKNELRLVLTDYINLAYHPDAVQESVITATSKDGKKFDLAKKPLVSGPPKGEDPFFRDPKVFHDPTDDKWKMVVGATKDDHGQVQLYESSDLVDWSHVGVLYAGEGSHGNGKLWECPNFFPLDDKWVLFYGSNGLGWYETGTYNGTAFTSEKRGLLDEGPASYAMQWYQDEAGRNLAITWMANWPSPKWPSRLNGWAGQQSITRELFIRKDGGLGHRPIPELKSLASGPAKKFGSTKVTPKGLRVGSSKSARMTLSVDLASSDATSFTVSLFKSIGEATLLTFDRGAGSLTLDTTNAGYGQAGKWTAFVAGSDDKKFSLDIFIDRSVLEIFSVDGSVFSANIFPKYQESQDIDIVANGGVLAVQSIALTPLKSSWC</sequence>
<dbReference type="Gene3D" id="2.115.10.20">
    <property type="entry name" value="Glycosyl hydrolase domain, family 43"/>
    <property type="match status" value="1"/>
</dbReference>
<feature type="chain" id="PRO_5034412019" description="beta-fructofuranosidase" evidence="6">
    <location>
        <begin position="17"/>
        <end position="676"/>
    </location>
</feature>
<dbReference type="SUPFAM" id="SSF75005">
    <property type="entry name" value="Arabinanase/levansucrase/invertase"/>
    <property type="match status" value="1"/>
</dbReference>
<dbReference type="InterPro" id="IPR013320">
    <property type="entry name" value="ConA-like_dom_sf"/>
</dbReference>
<keyword evidence="4 5" id="KW-0326">Glycosidase</keyword>
<keyword evidence="6" id="KW-0732">Signal</keyword>
<proteinExistence type="inferred from homology"/>
<comment type="similarity">
    <text evidence="1 5">Belongs to the glycosyl hydrolase 32 family.</text>
</comment>
<dbReference type="Gene3D" id="2.60.120.560">
    <property type="entry name" value="Exo-inulinase, domain 1"/>
    <property type="match status" value="1"/>
</dbReference>
<evidence type="ECO:0000313" key="9">
    <source>
        <dbReference type="EMBL" id="KAF4963123.1"/>
    </source>
</evidence>
<dbReference type="CDD" id="cd08996">
    <property type="entry name" value="GH32_FFase"/>
    <property type="match status" value="1"/>
</dbReference>
<evidence type="ECO:0000256" key="4">
    <source>
        <dbReference type="ARBA" id="ARBA00023295"/>
    </source>
</evidence>
<feature type="signal peptide" evidence="6">
    <location>
        <begin position="1"/>
        <end position="16"/>
    </location>
</feature>
<dbReference type="OrthoDB" id="202537at2759"/>
<dbReference type="AlphaFoldDB" id="A0A8H4X5Y2"/>
<name>A0A8H4X5Y2_9HYPO</name>
<dbReference type="Pfam" id="PF00251">
    <property type="entry name" value="Glyco_hydro_32N"/>
    <property type="match status" value="1"/>
</dbReference>
<dbReference type="GO" id="GO:0005975">
    <property type="term" value="P:carbohydrate metabolic process"/>
    <property type="evidence" value="ECO:0007669"/>
    <property type="project" value="InterPro"/>
</dbReference>
<comment type="caution">
    <text evidence="9">The sequence shown here is derived from an EMBL/GenBank/DDBJ whole genome shotgun (WGS) entry which is preliminary data.</text>
</comment>
<keyword evidence="10" id="KW-1185">Reference proteome</keyword>
<dbReference type="InterPro" id="IPR001362">
    <property type="entry name" value="Glyco_hydro_32"/>
</dbReference>
<evidence type="ECO:0000256" key="3">
    <source>
        <dbReference type="ARBA" id="ARBA00022801"/>
    </source>
</evidence>
<keyword evidence="3 5" id="KW-0378">Hydrolase</keyword>
<protein>
    <recommendedName>
        <fullName evidence="2">beta-fructofuranosidase</fullName>
        <ecNumber evidence="2">3.2.1.26</ecNumber>
    </recommendedName>
</protein>
<dbReference type="EC" id="3.2.1.26" evidence="2"/>
<evidence type="ECO:0000256" key="1">
    <source>
        <dbReference type="ARBA" id="ARBA00009902"/>
    </source>
</evidence>
<evidence type="ECO:0000259" key="7">
    <source>
        <dbReference type="Pfam" id="PF00251"/>
    </source>
</evidence>
<evidence type="ECO:0000256" key="6">
    <source>
        <dbReference type="SAM" id="SignalP"/>
    </source>
</evidence>
<reference evidence="9" key="2">
    <citation type="submission" date="2020-05" db="EMBL/GenBank/DDBJ databases">
        <authorList>
            <person name="Kim H.-S."/>
            <person name="Proctor R.H."/>
            <person name="Brown D.W."/>
        </authorList>
    </citation>
    <scope>NUCLEOTIDE SEQUENCE</scope>
    <source>
        <strain evidence="9">NRRL 20472</strain>
    </source>
</reference>
<gene>
    <name evidence="9" type="ORF">FSARC_8836</name>
</gene>
<organism evidence="9 10">
    <name type="scientific">Fusarium sarcochroum</name>
    <dbReference type="NCBI Taxonomy" id="1208366"/>
    <lineage>
        <taxon>Eukaryota</taxon>
        <taxon>Fungi</taxon>
        <taxon>Dikarya</taxon>
        <taxon>Ascomycota</taxon>
        <taxon>Pezizomycotina</taxon>
        <taxon>Sordariomycetes</taxon>
        <taxon>Hypocreomycetidae</taxon>
        <taxon>Hypocreales</taxon>
        <taxon>Nectriaceae</taxon>
        <taxon>Fusarium</taxon>
        <taxon>Fusarium lateritium species complex</taxon>
    </lineage>
</organism>
<evidence type="ECO:0000256" key="5">
    <source>
        <dbReference type="RuleBase" id="RU362110"/>
    </source>
</evidence>
<dbReference type="InterPro" id="IPR023296">
    <property type="entry name" value="Glyco_hydro_beta-prop_sf"/>
</dbReference>
<evidence type="ECO:0000259" key="8">
    <source>
        <dbReference type="Pfam" id="PF08244"/>
    </source>
</evidence>
<reference evidence="9" key="1">
    <citation type="journal article" date="2020" name="BMC Genomics">
        <title>Correction to: Identification and distribution of gene clusters required for synthesis of sphingolipid metabolism inhibitors in diverse species of the filamentous fungus Fusarium.</title>
        <authorList>
            <person name="Kim H.S."/>
            <person name="Lohmar J.M."/>
            <person name="Busman M."/>
            <person name="Brown D.W."/>
            <person name="Naumann T.A."/>
            <person name="Divon H.H."/>
            <person name="Lysoe E."/>
            <person name="Uhlig S."/>
            <person name="Proctor R.H."/>
        </authorList>
    </citation>
    <scope>NUCLEOTIDE SEQUENCE</scope>
    <source>
        <strain evidence="9">NRRL 20472</strain>
    </source>
</reference>
<feature type="domain" description="Glycosyl hydrolase family 32 C-terminal" evidence="8">
    <location>
        <begin position="521"/>
        <end position="667"/>
    </location>
</feature>
<accession>A0A8H4X5Y2</accession>
<dbReference type="SUPFAM" id="SSF49899">
    <property type="entry name" value="Concanavalin A-like lectins/glucanases"/>
    <property type="match status" value="1"/>
</dbReference>